<dbReference type="InterPro" id="IPR043128">
    <property type="entry name" value="Rev_trsase/Diguanyl_cyclase"/>
</dbReference>
<dbReference type="EMBL" id="CAJNOL010000296">
    <property type="protein sequence ID" value="CAF0990660.1"/>
    <property type="molecule type" value="Genomic_DNA"/>
</dbReference>
<organism evidence="2 4">
    <name type="scientific">Rotaria sordida</name>
    <dbReference type="NCBI Taxonomy" id="392033"/>
    <lineage>
        <taxon>Eukaryota</taxon>
        <taxon>Metazoa</taxon>
        <taxon>Spiralia</taxon>
        <taxon>Gnathifera</taxon>
        <taxon>Rotifera</taxon>
        <taxon>Eurotatoria</taxon>
        <taxon>Bdelloidea</taxon>
        <taxon>Philodinida</taxon>
        <taxon>Philodinidae</taxon>
        <taxon>Rotaria</taxon>
    </lineage>
</organism>
<evidence type="ECO:0000313" key="4">
    <source>
        <dbReference type="Proteomes" id="UP000663870"/>
    </source>
</evidence>
<dbReference type="Gene3D" id="3.10.10.10">
    <property type="entry name" value="HIV Type 1 Reverse Transcriptase, subunit A, domain 1"/>
    <property type="match status" value="1"/>
</dbReference>
<dbReference type="Proteomes" id="UP000663870">
    <property type="component" value="Unassembled WGS sequence"/>
</dbReference>
<dbReference type="InterPro" id="IPR043502">
    <property type="entry name" value="DNA/RNA_pol_sf"/>
</dbReference>
<evidence type="ECO:0000313" key="3">
    <source>
        <dbReference type="EMBL" id="CAF3801958.1"/>
    </source>
</evidence>
<dbReference type="Proteomes" id="UP000663823">
    <property type="component" value="Unassembled WGS sequence"/>
</dbReference>
<gene>
    <name evidence="2" type="ORF">JXQ802_LOCUS13655</name>
    <name evidence="3" type="ORF">OTI717_LOCUS18327</name>
    <name evidence="1" type="ORF">PYM288_LOCUS12055</name>
</gene>
<reference evidence="2" key="1">
    <citation type="submission" date="2021-02" db="EMBL/GenBank/DDBJ databases">
        <authorList>
            <person name="Nowell W R."/>
        </authorList>
    </citation>
    <scope>NUCLEOTIDE SEQUENCE</scope>
</reference>
<keyword evidence="4" id="KW-1185">Reference proteome</keyword>
<dbReference type="InterPro" id="IPR051320">
    <property type="entry name" value="Viral_Replic_Matur_Polypro"/>
</dbReference>
<dbReference type="PANTHER" id="PTHR33064">
    <property type="entry name" value="POL PROTEIN"/>
    <property type="match status" value="1"/>
</dbReference>
<proteinExistence type="predicted"/>
<dbReference type="AlphaFoldDB" id="A0A814G377"/>
<accession>A0A814G377</accession>
<evidence type="ECO:0008006" key="5">
    <source>
        <dbReference type="Google" id="ProtNLM"/>
    </source>
</evidence>
<dbReference type="EMBL" id="CAJNOH010000217">
    <property type="protein sequence ID" value="CAF0949643.1"/>
    <property type="molecule type" value="Genomic_DNA"/>
</dbReference>
<sequence length="145" mass="16623">MTFWQLPFDENDSFKTVFIIPFGLYESNILAQGVRNASSIFQRITNHVLSSCTDFSLIYLDDKAKQTVVYLEHVINSTTISPLLHKMKSIYLLPESKSLAQGNRFIGALSWYRKFIPQFGGLVIPIHVVTNLSKSGRHKFKWVPE</sequence>
<dbReference type="EMBL" id="CAJOAX010002519">
    <property type="protein sequence ID" value="CAF3801958.1"/>
    <property type="molecule type" value="Genomic_DNA"/>
</dbReference>
<dbReference type="SUPFAM" id="SSF56672">
    <property type="entry name" value="DNA/RNA polymerases"/>
    <property type="match status" value="1"/>
</dbReference>
<dbReference type="Gene3D" id="3.30.70.270">
    <property type="match status" value="2"/>
</dbReference>
<name>A0A814G377_9BILA</name>
<protein>
    <recommendedName>
        <fullName evidence="5">Reverse transcriptase domain-containing protein</fullName>
    </recommendedName>
</protein>
<evidence type="ECO:0000313" key="1">
    <source>
        <dbReference type="EMBL" id="CAF0949643.1"/>
    </source>
</evidence>
<comment type="caution">
    <text evidence="2">The sequence shown here is derived from an EMBL/GenBank/DDBJ whole genome shotgun (WGS) entry which is preliminary data.</text>
</comment>
<evidence type="ECO:0000313" key="2">
    <source>
        <dbReference type="EMBL" id="CAF0990660.1"/>
    </source>
</evidence>
<dbReference type="Proteomes" id="UP000663854">
    <property type="component" value="Unassembled WGS sequence"/>
</dbReference>
<dbReference type="PANTHER" id="PTHR33064:SF37">
    <property type="entry name" value="RIBONUCLEASE H"/>
    <property type="match status" value="1"/>
</dbReference>